<dbReference type="PROSITE" id="PS51318">
    <property type="entry name" value="TAT"/>
    <property type="match status" value="1"/>
</dbReference>
<dbReference type="STRING" id="474950.SAMN05421771_1805"/>
<evidence type="ECO:0000259" key="9">
    <source>
        <dbReference type="Pfam" id="PF01120"/>
    </source>
</evidence>
<dbReference type="InterPro" id="IPR016286">
    <property type="entry name" value="FUC_metazoa-typ"/>
</dbReference>
<evidence type="ECO:0000256" key="6">
    <source>
        <dbReference type="ARBA" id="ARBA00023295"/>
    </source>
</evidence>
<dbReference type="GO" id="GO:0004560">
    <property type="term" value="F:alpha-L-fucosidase activity"/>
    <property type="evidence" value="ECO:0007669"/>
    <property type="project" value="InterPro"/>
</dbReference>
<proteinExistence type="inferred from homology"/>
<dbReference type="EC" id="3.2.1.51" evidence="3"/>
<evidence type="ECO:0000256" key="8">
    <source>
        <dbReference type="SAM" id="SignalP"/>
    </source>
</evidence>
<reference evidence="10 11" key="1">
    <citation type="submission" date="2016-10" db="EMBL/GenBank/DDBJ databases">
        <authorList>
            <person name="de Groot N.N."/>
        </authorList>
    </citation>
    <scope>NUCLEOTIDE SEQUENCE [LARGE SCALE GENOMIC DNA]</scope>
    <source>
        <strain evidence="10 11">DSM 21001</strain>
    </source>
</reference>
<feature type="domain" description="Glycoside hydrolase family 29 N-terminal" evidence="9">
    <location>
        <begin position="56"/>
        <end position="345"/>
    </location>
</feature>
<keyword evidence="6" id="KW-0326">Glycosidase</keyword>
<dbReference type="Gene3D" id="3.20.20.80">
    <property type="entry name" value="Glycosidases"/>
    <property type="match status" value="1"/>
</dbReference>
<evidence type="ECO:0000256" key="7">
    <source>
        <dbReference type="PIRSR" id="PIRSR001092-1"/>
    </source>
</evidence>
<comment type="similarity">
    <text evidence="2">Belongs to the glycosyl hydrolase 29 family.</text>
</comment>
<dbReference type="PRINTS" id="PR00741">
    <property type="entry name" value="GLHYDRLASE29"/>
</dbReference>
<accession>A0A1I6M4C0</accession>
<dbReference type="GO" id="GO:0005764">
    <property type="term" value="C:lysosome"/>
    <property type="evidence" value="ECO:0007669"/>
    <property type="project" value="TreeGrafter"/>
</dbReference>
<dbReference type="PANTHER" id="PTHR10030:SF37">
    <property type="entry name" value="ALPHA-L-FUCOSIDASE-RELATED"/>
    <property type="match status" value="1"/>
</dbReference>
<keyword evidence="5" id="KW-0378">Hydrolase</keyword>
<feature type="signal peptide" evidence="8">
    <location>
        <begin position="1"/>
        <end position="30"/>
    </location>
</feature>
<dbReference type="Pfam" id="PF01120">
    <property type="entry name" value="Alpha_L_fucos"/>
    <property type="match status" value="1"/>
</dbReference>
<keyword evidence="11" id="KW-1185">Reference proteome</keyword>
<dbReference type="Proteomes" id="UP000199024">
    <property type="component" value="Unassembled WGS sequence"/>
</dbReference>
<comment type="function">
    <text evidence="1">Alpha-L-fucosidase is responsible for hydrolyzing the alpha-1,6-linked fucose joined to the reducing-end N-acetylglucosamine of the carbohydrate moieties of glycoproteins.</text>
</comment>
<evidence type="ECO:0000256" key="1">
    <source>
        <dbReference type="ARBA" id="ARBA00004071"/>
    </source>
</evidence>
<dbReference type="RefSeq" id="WP_245781765.1">
    <property type="nucleotide sequence ID" value="NZ_FOZL01000001.1"/>
</dbReference>
<feature type="chain" id="PRO_5011607611" description="alpha-L-fucosidase" evidence="8">
    <location>
        <begin position="31"/>
        <end position="453"/>
    </location>
</feature>
<evidence type="ECO:0000313" key="10">
    <source>
        <dbReference type="EMBL" id="SFS10519.1"/>
    </source>
</evidence>
<dbReference type="AlphaFoldDB" id="A0A1I6M4C0"/>
<dbReference type="SMART" id="SM00812">
    <property type="entry name" value="Alpha_L_fucos"/>
    <property type="match status" value="1"/>
</dbReference>
<dbReference type="PIRSF" id="PIRSF001092">
    <property type="entry name" value="Alpha-L-fucosidase"/>
    <property type="match status" value="1"/>
</dbReference>
<feature type="site" description="May be important for catalysis" evidence="7">
    <location>
        <position position="277"/>
    </location>
</feature>
<evidence type="ECO:0000313" key="11">
    <source>
        <dbReference type="Proteomes" id="UP000199024"/>
    </source>
</evidence>
<name>A0A1I6M4C0_9BACT</name>
<dbReference type="InterPro" id="IPR000933">
    <property type="entry name" value="Glyco_hydro_29"/>
</dbReference>
<dbReference type="InterPro" id="IPR006311">
    <property type="entry name" value="TAT_signal"/>
</dbReference>
<sequence length="453" mass="50871">MSSSFISRRSMLLGTGAAVASLGVSSDAFAQAAPPAQTAGERDAFPVPPTPDQIRRMAWWHEAKFGMFIHFGLYSQHARHEWAMEQEAIPIQEYMPLAQEFKPTPGAARAWARLAKAAGMKYMVLTTKHHEGFCNFDSKLTDYCATKQGPKHDIVREYVDAARAEGLHVGFYYSLMDWHHPDGAKCATDEAARKRFVAYTHGLIREILTNYGKIDVLWYDVSWPLDAKGWESEKMNKMVFELQPDIIVNNRNHLQGDFSTPEQKIVAETNGRAWESCMTLNDSWGYQRADDDWKSAKTIVRNLITCARDGGNYLLNIGPRPDGSIPEETVRVLTEVGAWMETNGDTIRKSEICQPRRSNYASFTRTGNTLYMHVYYWPGTDVAISGLQTTVKSARILKTNAAVTVSQDPYRVHLTGLPIDAPDAPVTTIVLECESEPKQDTNFVRINKPRAGV</sequence>
<dbReference type="InterPro" id="IPR017853">
    <property type="entry name" value="GH"/>
</dbReference>
<dbReference type="GO" id="GO:0006004">
    <property type="term" value="P:fucose metabolic process"/>
    <property type="evidence" value="ECO:0007669"/>
    <property type="project" value="InterPro"/>
</dbReference>
<dbReference type="PANTHER" id="PTHR10030">
    <property type="entry name" value="ALPHA-L-FUCOSIDASE"/>
    <property type="match status" value="1"/>
</dbReference>
<organism evidence="10 11">
    <name type="scientific">Granulicella pectinivorans</name>
    <dbReference type="NCBI Taxonomy" id="474950"/>
    <lineage>
        <taxon>Bacteria</taxon>
        <taxon>Pseudomonadati</taxon>
        <taxon>Acidobacteriota</taxon>
        <taxon>Terriglobia</taxon>
        <taxon>Terriglobales</taxon>
        <taxon>Acidobacteriaceae</taxon>
        <taxon>Granulicella</taxon>
    </lineage>
</organism>
<evidence type="ECO:0000256" key="4">
    <source>
        <dbReference type="ARBA" id="ARBA00022729"/>
    </source>
</evidence>
<gene>
    <name evidence="10" type="ORF">SAMN05421771_1805</name>
</gene>
<keyword evidence="4 8" id="KW-0732">Signal</keyword>
<evidence type="ECO:0000256" key="5">
    <source>
        <dbReference type="ARBA" id="ARBA00022801"/>
    </source>
</evidence>
<evidence type="ECO:0000256" key="3">
    <source>
        <dbReference type="ARBA" id="ARBA00012662"/>
    </source>
</evidence>
<dbReference type="InterPro" id="IPR057739">
    <property type="entry name" value="Glyco_hydro_29_N"/>
</dbReference>
<dbReference type="EMBL" id="FOZL01000001">
    <property type="protein sequence ID" value="SFS10519.1"/>
    <property type="molecule type" value="Genomic_DNA"/>
</dbReference>
<protein>
    <recommendedName>
        <fullName evidence="3">alpha-L-fucosidase</fullName>
        <ecNumber evidence="3">3.2.1.51</ecNumber>
    </recommendedName>
</protein>
<dbReference type="SUPFAM" id="SSF51445">
    <property type="entry name" value="(Trans)glycosidases"/>
    <property type="match status" value="1"/>
</dbReference>
<evidence type="ECO:0000256" key="2">
    <source>
        <dbReference type="ARBA" id="ARBA00007951"/>
    </source>
</evidence>
<dbReference type="GO" id="GO:0016139">
    <property type="term" value="P:glycoside catabolic process"/>
    <property type="evidence" value="ECO:0007669"/>
    <property type="project" value="TreeGrafter"/>
</dbReference>